<feature type="compositionally biased region" description="Pro residues" evidence="1">
    <location>
        <begin position="365"/>
        <end position="377"/>
    </location>
</feature>
<feature type="region of interest" description="Disordered" evidence="1">
    <location>
        <begin position="537"/>
        <end position="628"/>
    </location>
</feature>
<reference evidence="2" key="1">
    <citation type="submission" date="2015-12" db="EMBL/GenBank/DDBJ databases">
        <title>De novo transcriptome assembly of four potential Pierce s Disease insect vectors from Arizona vineyards.</title>
        <authorList>
            <person name="Tassone E.E."/>
        </authorList>
    </citation>
    <scope>NUCLEOTIDE SEQUENCE</scope>
</reference>
<dbReference type="EMBL" id="GEDC01018078">
    <property type="protein sequence ID" value="JAS19220.1"/>
    <property type="molecule type" value="Transcribed_RNA"/>
</dbReference>
<evidence type="ECO:0000256" key="1">
    <source>
        <dbReference type="SAM" id="MobiDB-lite"/>
    </source>
</evidence>
<feature type="compositionally biased region" description="Polar residues" evidence="1">
    <location>
        <begin position="249"/>
        <end position="259"/>
    </location>
</feature>
<evidence type="ECO:0000313" key="2">
    <source>
        <dbReference type="EMBL" id="JAS19220.1"/>
    </source>
</evidence>
<name>A0A1B6D0N3_9HEMI</name>
<accession>A0A1B6D0N3</accession>
<organism evidence="2">
    <name type="scientific">Clastoptera arizonana</name>
    <name type="common">Arizona spittle bug</name>
    <dbReference type="NCBI Taxonomy" id="38151"/>
    <lineage>
        <taxon>Eukaryota</taxon>
        <taxon>Metazoa</taxon>
        <taxon>Ecdysozoa</taxon>
        <taxon>Arthropoda</taxon>
        <taxon>Hexapoda</taxon>
        <taxon>Insecta</taxon>
        <taxon>Pterygota</taxon>
        <taxon>Neoptera</taxon>
        <taxon>Paraneoptera</taxon>
        <taxon>Hemiptera</taxon>
        <taxon>Auchenorrhyncha</taxon>
        <taxon>Cercopoidea</taxon>
        <taxon>Clastopteridae</taxon>
        <taxon>Clastoptera</taxon>
    </lineage>
</organism>
<dbReference type="AlphaFoldDB" id="A0A1B6D0N3"/>
<feature type="region of interest" description="Disordered" evidence="1">
    <location>
        <begin position="461"/>
        <end position="512"/>
    </location>
</feature>
<feature type="compositionally biased region" description="Pro residues" evidence="1">
    <location>
        <begin position="586"/>
        <end position="605"/>
    </location>
</feature>
<feature type="region of interest" description="Disordered" evidence="1">
    <location>
        <begin position="349"/>
        <end position="394"/>
    </location>
</feature>
<sequence>MIELGINASCPTDLLSRAKEIVIRHKELQAKVTKLQVQVSSLEEHQAKLSNDRQVEMQTTARQMGVSVPLTREQLLKEICNTMSQRKKLRSQIKKLDNENSALEKVSSHNGMLKPSSDKISSNVVKLPRKSREHRSRSQDWPDVPDVGKIEEKNPEILAQKILERAREIEAGKIRGPAVEPTRNQLQRPVPPRPARVSQQPVQICNNNNNQVQEPPRVANFEDRLKSIITTVLNEDQHNRQQQQQQAQPTTTSASNWHNRPSPLPAQPAQLTAIHQQQPDYTQVSPAKLALRRHLSQEKLAAQNGVVHNNNLVATRTIGDLVNGEIERTLEISNQSIINAAVDMSTSTTPSNIVNANIPPRPERVSPPNPARQPPRVPTSVGSSSSCKYTPLPRADMKPYHESYFNDVKPYSRDEPVEGLAASLHARILNGQSSDMVNGVNGEIKQEDMGEERRNSCMVYSSDHSPPLMIKVEPGQSNKRSSPSPQLHSPLKKPHLDPVRVPSPELHPDGLDKWQDKISSGFDRLVAFASTELDKRRRSIEGGGVSCNTSPDSGIGHGDPPPAPLSSVVKMPRLYRPSPNRDSPPVLEPGPPRTPSPSSPPPPLLPLDGPYSPAPPGSPPPLAPSVPLRYQRGDHYFKKKFFHHKGKFRPKGKAWDWHHSTEEEPWC</sequence>
<gene>
    <name evidence="2" type="ORF">g.37106</name>
</gene>
<feature type="compositionally biased region" description="Pro residues" evidence="1">
    <location>
        <begin position="612"/>
        <end position="624"/>
    </location>
</feature>
<protein>
    <submittedName>
        <fullName evidence="2">Uncharacterized protein</fullName>
    </submittedName>
</protein>
<feature type="compositionally biased region" description="Polar residues" evidence="1">
    <location>
        <begin position="475"/>
        <end position="487"/>
    </location>
</feature>
<feature type="region of interest" description="Disordered" evidence="1">
    <location>
        <begin position="100"/>
        <end position="148"/>
    </location>
</feature>
<feature type="compositionally biased region" description="Basic and acidic residues" evidence="1">
    <location>
        <begin position="136"/>
        <end position="148"/>
    </location>
</feature>
<feature type="region of interest" description="Disordered" evidence="1">
    <location>
        <begin position="180"/>
        <end position="199"/>
    </location>
</feature>
<proteinExistence type="predicted"/>
<feature type="region of interest" description="Disordered" evidence="1">
    <location>
        <begin position="236"/>
        <end position="266"/>
    </location>
</feature>